<evidence type="ECO:0000313" key="3">
    <source>
        <dbReference type="Proteomes" id="UP000248817"/>
    </source>
</evidence>
<proteinExistence type="predicted"/>
<reference evidence="2 3" key="1">
    <citation type="submission" date="2018-02" db="EMBL/GenBank/DDBJ databases">
        <title>The genomes of Aspergillus section Nigri reveals drivers in fungal speciation.</title>
        <authorList>
            <consortium name="DOE Joint Genome Institute"/>
            <person name="Vesth T.C."/>
            <person name="Nybo J."/>
            <person name="Theobald S."/>
            <person name="Brandl J."/>
            <person name="Frisvad J.C."/>
            <person name="Nielsen K.F."/>
            <person name="Lyhne E.K."/>
            <person name="Kogle M.E."/>
            <person name="Kuo A."/>
            <person name="Riley R."/>
            <person name="Clum A."/>
            <person name="Nolan M."/>
            <person name="Lipzen A."/>
            <person name="Salamov A."/>
            <person name="Henrissat B."/>
            <person name="Wiebenga A."/>
            <person name="De vries R.P."/>
            <person name="Grigoriev I.V."/>
            <person name="Mortensen U.H."/>
            <person name="Andersen M.R."/>
            <person name="Baker S.E."/>
        </authorList>
    </citation>
    <scope>NUCLEOTIDE SEQUENCE [LARGE SCALE GENOMIC DNA]</scope>
    <source>
        <strain evidence="2 3">CBS 114.80</strain>
    </source>
</reference>
<keyword evidence="3" id="KW-1185">Reference proteome</keyword>
<accession>A0A2V5HVN1</accession>
<dbReference type="AlphaFoldDB" id="A0A2V5HVN1"/>
<gene>
    <name evidence="2" type="ORF">BP00DRAFT_278628</name>
</gene>
<dbReference type="EMBL" id="KZ825560">
    <property type="protein sequence ID" value="PYI27881.1"/>
    <property type="molecule type" value="Genomic_DNA"/>
</dbReference>
<evidence type="ECO:0000313" key="2">
    <source>
        <dbReference type="EMBL" id="PYI27881.1"/>
    </source>
</evidence>
<evidence type="ECO:0000256" key="1">
    <source>
        <dbReference type="SAM" id="MobiDB-lite"/>
    </source>
</evidence>
<protein>
    <submittedName>
        <fullName evidence="2">Uncharacterized protein</fullName>
    </submittedName>
</protein>
<dbReference type="Proteomes" id="UP000248817">
    <property type="component" value="Unassembled WGS sequence"/>
</dbReference>
<sequence>MATGGWNHPPATTAGPRGTSLISPLGRADLGKCQSLLPGLSVRVRIIIIVGLTALCPTPRLSPSFFPVVGAHPYNIHHVILRSTTTTAPSTTGILPTSRWSIPTAPANAVCSPARAVAVQGPRVSHHLSSDHVLLFSLRGGLRVLLRDCGMLMLRMLVAVLPVSCVVTQCITHIN</sequence>
<name>A0A2V5HVN1_9EURO</name>
<feature type="region of interest" description="Disordered" evidence="1">
    <location>
        <begin position="1"/>
        <end position="20"/>
    </location>
</feature>
<organism evidence="2 3">
    <name type="scientific">Aspergillus indologenus CBS 114.80</name>
    <dbReference type="NCBI Taxonomy" id="1450541"/>
    <lineage>
        <taxon>Eukaryota</taxon>
        <taxon>Fungi</taxon>
        <taxon>Dikarya</taxon>
        <taxon>Ascomycota</taxon>
        <taxon>Pezizomycotina</taxon>
        <taxon>Eurotiomycetes</taxon>
        <taxon>Eurotiomycetidae</taxon>
        <taxon>Eurotiales</taxon>
        <taxon>Aspergillaceae</taxon>
        <taxon>Aspergillus</taxon>
        <taxon>Aspergillus subgen. Circumdati</taxon>
    </lineage>
</organism>